<proteinExistence type="inferred from homology"/>
<keyword evidence="4 7" id="KW-0812">Transmembrane</keyword>
<keyword evidence="6 7" id="KW-0472">Membrane</keyword>
<protein>
    <submittedName>
        <fullName evidence="8">O-antigen/teichoic acid export membrane protein</fullName>
    </submittedName>
</protein>
<dbReference type="AlphaFoldDB" id="A0A2T0XFD1"/>
<dbReference type="EMBL" id="PVTV01000014">
    <property type="protein sequence ID" value="PRY97653.1"/>
    <property type="molecule type" value="Genomic_DNA"/>
</dbReference>
<reference evidence="8 9" key="1">
    <citation type="submission" date="2018-03" db="EMBL/GenBank/DDBJ databases">
        <title>Genomic Encyclopedia of Type Strains, Phase III (KMG-III): the genomes of soil and plant-associated and newly described type strains.</title>
        <authorList>
            <person name="Whitman W."/>
        </authorList>
    </citation>
    <scope>NUCLEOTIDE SEQUENCE [LARGE SCALE GENOMIC DNA]</scope>
    <source>
        <strain evidence="8 9">MWH-P2sevCIIIb</strain>
    </source>
</reference>
<keyword evidence="3" id="KW-1003">Cell membrane</keyword>
<evidence type="ECO:0000256" key="6">
    <source>
        <dbReference type="ARBA" id="ARBA00023136"/>
    </source>
</evidence>
<gene>
    <name evidence="8" type="ORF">BCM14_2115</name>
</gene>
<feature type="transmembrane region" description="Helical" evidence="7">
    <location>
        <begin position="175"/>
        <end position="195"/>
    </location>
</feature>
<sequence>MVNSSQKSDALVDPVRVSFKARVWKTAYWMLGSNAASQVLRLFSNLVLTRLLAPEAFGLMAAVSTIYFALSMFSDLGVWQSVVKSDRAYADSFIGTAQSIEFLRGLILTVLMLLSAAGLYLGMFTGLFKTTSVYADAQLPSMIAFVGLCALLDGLVSMKFALAQRSLRGDRIAKLELTAQVAAAISTITLVWLTGSIWGLLAGWLVSSCVRVALSNLYLSGPWIAPRWNALYASEMFKYGKWIFVSSVIGFFAANTEKIIFGNYLSLNQFGVFAIASALVSAVTAIYSTLLSQVIFPGLSMALNDQLNVTRIYTRFQQLADLLLGLIAGGLFTCGQWLVWVLYDARYHEAGWMLQLLGLTMLGLRYQVVEQFMFATDRPDLVSANNLLRALFLVVGIPTFFYFEEARGAIFAIVLAQFSSWPLCIYFKWREGLLSFKSEYVWAPAFVGGAGAGHLVNLALLAIVHSLS</sequence>
<evidence type="ECO:0000313" key="8">
    <source>
        <dbReference type="EMBL" id="PRY97653.1"/>
    </source>
</evidence>
<evidence type="ECO:0000256" key="4">
    <source>
        <dbReference type="ARBA" id="ARBA00022692"/>
    </source>
</evidence>
<keyword evidence="5 7" id="KW-1133">Transmembrane helix</keyword>
<dbReference type="Proteomes" id="UP000238308">
    <property type="component" value="Unassembled WGS sequence"/>
</dbReference>
<comment type="subcellular location">
    <subcellularLocation>
        <location evidence="1">Cell membrane</location>
        <topology evidence="1">Multi-pass membrane protein</topology>
    </subcellularLocation>
</comment>
<feature type="transmembrane region" description="Helical" evidence="7">
    <location>
        <begin position="387"/>
        <end position="403"/>
    </location>
</feature>
<feature type="transmembrane region" description="Helical" evidence="7">
    <location>
        <begin position="441"/>
        <end position="464"/>
    </location>
</feature>
<evidence type="ECO:0000256" key="5">
    <source>
        <dbReference type="ARBA" id="ARBA00022989"/>
    </source>
</evidence>
<feature type="transmembrane region" description="Helical" evidence="7">
    <location>
        <begin position="409"/>
        <end position="429"/>
    </location>
</feature>
<feature type="transmembrane region" description="Helical" evidence="7">
    <location>
        <begin position="349"/>
        <end position="366"/>
    </location>
</feature>
<evidence type="ECO:0000313" key="9">
    <source>
        <dbReference type="Proteomes" id="UP000238308"/>
    </source>
</evidence>
<comment type="caution">
    <text evidence="8">The sequence shown here is derived from an EMBL/GenBank/DDBJ whole genome shotgun (WGS) entry which is preliminary data.</text>
</comment>
<name>A0A2T0XFD1_9BURK</name>
<dbReference type="PANTHER" id="PTHR30250">
    <property type="entry name" value="PST FAMILY PREDICTED COLANIC ACID TRANSPORTER"/>
    <property type="match status" value="1"/>
</dbReference>
<dbReference type="InterPro" id="IPR050833">
    <property type="entry name" value="Poly_Biosynth_Transport"/>
</dbReference>
<evidence type="ECO:0000256" key="2">
    <source>
        <dbReference type="ARBA" id="ARBA00007430"/>
    </source>
</evidence>
<evidence type="ECO:0000256" key="1">
    <source>
        <dbReference type="ARBA" id="ARBA00004651"/>
    </source>
</evidence>
<dbReference type="Pfam" id="PF13440">
    <property type="entry name" value="Polysacc_synt_3"/>
    <property type="match status" value="1"/>
</dbReference>
<feature type="transmembrane region" description="Helical" evidence="7">
    <location>
        <begin position="56"/>
        <end position="82"/>
    </location>
</feature>
<feature type="transmembrane region" description="Helical" evidence="7">
    <location>
        <begin position="319"/>
        <end position="343"/>
    </location>
</feature>
<dbReference type="PANTHER" id="PTHR30250:SF10">
    <property type="entry name" value="LIPOPOLYSACCHARIDE BIOSYNTHESIS PROTEIN WZXC"/>
    <property type="match status" value="1"/>
</dbReference>
<feature type="transmembrane region" description="Helical" evidence="7">
    <location>
        <begin position="142"/>
        <end position="163"/>
    </location>
</feature>
<keyword evidence="9" id="KW-1185">Reference proteome</keyword>
<accession>A0A2T0XFD1</accession>
<comment type="similarity">
    <text evidence="2">Belongs to the polysaccharide synthase family.</text>
</comment>
<feature type="transmembrane region" description="Helical" evidence="7">
    <location>
        <begin position="273"/>
        <end position="299"/>
    </location>
</feature>
<organism evidence="8 9">
    <name type="scientific">Jezberella montanilacus</name>
    <dbReference type="NCBI Taxonomy" id="323426"/>
    <lineage>
        <taxon>Bacteria</taxon>
        <taxon>Pseudomonadati</taxon>
        <taxon>Pseudomonadota</taxon>
        <taxon>Betaproteobacteria</taxon>
        <taxon>Burkholderiales</taxon>
        <taxon>Alcaligenaceae</taxon>
        <taxon>Jezberella</taxon>
    </lineage>
</organism>
<feature type="transmembrane region" description="Helical" evidence="7">
    <location>
        <begin position="102"/>
        <end position="122"/>
    </location>
</feature>
<feature type="transmembrane region" description="Helical" evidence="7">
    <location>
        <begin position="242"/>
        <end position="261"/>
    </location>
</feature>
<evidence type="ECO:0000256" key="3">
    <source>
        <dbReference type="ARBA" id="ARBA00022475"/>
    </source>
</evidence>
<dbReference type="GO" id="GO:0005886">
    <property type="term" value="C:plasma membrane"/>
    <property type="evidence" value="ECO:0007669"/>
    <property type="project" value="UniProtKB-SubCell"/>
</dbReference>
<evidence type="ECO:0000256" key="7">
    <source>
        <dbReference type="SAM" id="Phobius"/>
    </source>
</evidence>